<keyword evidence="2" id="KW-1185">Reference proteome</keyword>
<dbReference type="OrthoDB" id="28737at2759"/>
<reference evidence="1 2" key="1">
    <citation type="submission" date="2014-04" db="EMBL/GenBank/DDBJ databases">
        <authorList>
            <consortium name="DOE Joint Genome Institute"/>
            <person name="Kuo A."/>
            <person name="Kohler A."/>
            <person name="Costa M.D."/>
            <person name="Nagy L.G."/>
            <person name="Floudas D."/>
            <person name="Copeland A."/>
            <person name="Barry K.W."/>
            <person name="Cichocki N."/>
            <person name="Veneault-Fourrey C."/>
            <person name="LaButti K."/>
            <person name="Lindquist E.A."/>
            <person name="Lipzen A."/>
            <person name="Lundell T."/>
            <person name="Morin E."/>
            <person name="Murat C."/>
            <person name="Sun H."/>
            <person name="Tunlid A."/>
            <person name="Henrissat B."/>
            <person name="Grigoriev I.V."/>
            <person name="Hibbett D.S."/>
            <person name="Martin F."/>
            <person name="Nordberg H.P."/>
            <person name="Cantor M.N."/>
            <person name="Hua S.X."/>
        </authorList>
    </citation>
    <scope>NUCLEOTIDE SEQUENCE [LARGE SCALE GENOMIC DNA]</scope>
    <source>
        <strain evidence="1 2">441</strain>
    </source>
</reference>
<dbReference type="STRING" id="765257.A0A0C9Z595"/>
<name>A0A0C9Z595_9AGAM</name>
<proteinExistence type="predicted"/>
<dbReference type="AlphaFoldDB" id="A0A0C9Z595"/>
<sequence length="94" mass="10631">MVKLSPIFAVRGHQELKKMLSRFVVALARIMRYREHTPSALPSGDQAGEPTGTSWQRLELNAKTGLPAPSSDTYFSFLYCLWPCNFSRLCRILA</sequence>
<dbReference type="Proteomes" id="UP000054018">
    <property type="component" value="Unassembled WGS sequence"/>
</dbReference>
<accession>A0A0C9Z595</accession>
<protein>
    <submittedName>
        <fullName evidence="1">Uncharacterized protein</fullName>
    </submittedName>
</protein>
<dbReference type="HOGENOM" id="CLU_2387036_0_0_1"/>
<evidence type="ECO:0000313" key="1">
    <source>
        <dbReference type="EMBL" id="KIK21334.1"/>
    </source>
</evidence>
<organism evidence="1 2">
    <name type="scientific">Pisolithus microcarpus 441</name>
    <dbReference type="NCBI Taxonomy" id="765257"/>
    <lineage>
        <taxon>Eukaryota</taxon>
        <taxon>Fungi</taxon>
        <taxon>Dikarya</taxon>
        <taxon>Basidiomycota</taxon>
        <taxon>Agaricomycotina</taxon>
        <taxon>Agaricomycetes</taxon>
        <taxon>Agaricomycetidae</taxon>
        <taxon>Boletales</taxon>
        <taxon>Sclerodermatineae</taxon>
        <taxon>Pisolithaceae</taxon>
        <taxon>Pisolithus</taxon>
    </lineage>
</organism>
<reference evidence="2" key="2">
    <citation type="submission" date="2015-01" db="EMBL/GenBank/DDBJ databases">
        <title>Evolutionary Origins and Diversification of the Mycorrhizal Mutualists.</title>
        <authorList>
            <consortium name="DOE Joint Genome Institute"/>
            <consortium name="Mycorrhizal Genomics Consortium"/>
            <person name="Kohler A."/>
            <person name="Kuo A."/>
            <person name="Nagy L.G."/>
            <person name="Floudas D."/>
            <person name="Copeland A."/>
            <person name="Barry K.W."/>
            <person name="Cichocki N."/>
            <person name="Veneault-Fourrey C."/>
            <person name="LaButti K."/>
            <person name="Lindquist E.A."/>
            <person name="Lipzen A."/>
            <person name="Lundell T."/>
            <person name="Morin E."/>
            <person name="Murat C."/>
            <person name="Riley R."/>
            <person name="Ohm R."/>
            <person name="Sun H."/>
            <person name="Tunlid A."/>
            <person name="Henrissat B."/>
            <person name="Grigoriev I.V."/>
            <person name="Hibbett D.S."/>
            <person name="Martin F."/>
        </authorList>
    </citation>
    <scope>NUCLEOTIDE SEQUENCE [LARGE SCALE GENOMIC DNA]</scope>
    <source>
        <strain evidence="2">441</strain>
    </source>
</reference>
<dbReference type="EMBL" id="KN833753">
    <property type="protein sequence ID" value="KIK21334.1"/>
    <property type="molecule type" value="Genomic_DNA"/>
</dbReference>
<gene>
    <name evidence="1" type="ORF">PISMIDRAFT_681571</name>
</gene>
<evidence type="ECO:0000313" key="2">
    <source>
        <dbReference type="Proteomes" id="UP000054018"/>
    </source>
</evidence>